<evidence type="ECO:0000256" key="3">
    <source>
        <dbReference type="ARBA" id="ARBA00022448"/>
    </source>
</evidence>
<comment type="subcellular location">
    <subcellularLocation>
        <location evidence="1">Endomembrane system</location>
    </subcellularLocation>
</comment>
<feature type="region of interest" description="Disordered" evidence="7">
    <location>
        <begin position="906"/>
        <end position="938"/>
    </location>
</feature>
<feature type="region of interest" description="Disordered" evidence="7">
    <location>
        <begin position="1047"/>
        <end position="1114"/>
    </location>
</feature>
<feature type="compositionally biased region" description="Polar residues" evidence="7">
    <location>
        <begin position="560"/>
        <end position="569"/>
    </location>
</feature>
<dbReference type="Proteomes" id="UP001151582">
    <property type="component" value="Unassembled WGS sequence"/>
</dbReference>
<evidence type="ECO:0000313" key="10">
    <source>
        <dbReference type="Proteomes" id="UP001151582"/>
    </source>
</evidence>
<evidence type="ECO:0000259" key="8">
    <source>
        <dbReference type="Pfam" id="PF01602"/>
    </source>
</evidence>
<evidence type="ECO:0000256" key="7">
    <source>
        <dbReference type="SAM" id="MobiDB-lite"/>
    </source>
</evidence>
<feature type="compositionally biased region" description="Basic and acidic residues" evidence="7">
    <location>
        <begin position="806"/>
        <end position="838"/>
    </location>
</feature>
<feature type="region of interest" description="Disordered" evidence="7">
    <location>
        <begin position="560"/>
        <end position="580"/>
    </location>
</feature>
<comment type="similarity">
    <text evidence="2">Belongs to the adaptor complexes large subunit family.</text>
</comment>
<comment type="caution">
    <text evidence="9">The sequence shown here is derived from an EMBL/GenBank/DDBJ whole genome shotgun (WGS) entry which is preliminary data.</text>
</comment>
<keyword evidence="5" id="KW-0653">Protein transport</keyword>
<dbReference type="EMBL" id="JANBQB010000111">
    <property type="protein sequence ID" value="KAJ1981785.1"/>
    <property type="molecule type" value="Genomic_DNA"/>
</dbReference>
<name>A0A9W8EDC1_9FUNG</name>
<evidence type="ECO:0000256" key="4">
    <source>
        <dbReference type="ARBA" id="ARBA00022737"/>
    </source>
</evidence>
<evidence type="ECO:0000256" key="2">
    <source>
        <dbReference type="ARBA" id="ARBA00006613"/>
    </source>
</evidence>
<dbReference type="GO" id="GO:0030123">
    <property type="term" value="C:AP-3 adaptor complex"/>
    <property type="evidence" value="ECO:0007669"/>
    <property type="project" value="InterPro"/>
</dbReference>
<dbReference type="Pfam" id="PF01602">
    <property type="entry name" value="Adaptin_N"/>
    <property type="match status" value="1"/>
</dbReference>
<keyword evidence="10" id="KW-1185">Reference proteome</keyword>
<dbReference type="GO" id="GO:0006896">
    <property type="term" value="P:Golgi to vacuole transport"/>
    <property type="evidence" value="ECO:0007669"/>
    <property type="project" value="TreeGrafter"/>
</dbReference>
<dbReference type="Gene3D" id="1.25.10.10">
    <property type="entry name" value="Leucine-rich Repeat Variant"/>
    <property type="match status" value="1"/>
</dbReference>
<feature type="domain" description="Clathrin/coatomer adaptor adaptin-like N-terminal" evidence="8">
    <location>
        <begin position="20"/>
        <end position="638"/>
    </location>
</feature>
<dbReference type="InterPro" id="IPR011989">
    <property type="entry name" value="ARM-like"/>
</dbReference>
<feature type="compositionally biased region" description="Basic residues" evidence="7">
    <location>
        <begin position="763"/>
        <end position="784"/>
    </location>
</feature>
<evidence type="ECO:0000256" key="5">
    <source>
        <dbReference type="ARBA" id="ARBA00022927"/>
    </source>
</evidence>
<organism evidence="9 10">
    <name type="scientific">Dimargaris verticillata</name>
    <dbReference type="NCBI Taxonomy" id="2761393"/>
    <lineage>
        <taxon>Eukaryota</taxon>
        <taxon>Fungi</taxon>
        <taxon>Fungi incertae sedis</taxon>
        <taxon>Zoopagomycota</taxon>
        <taxon>Kickxellomycotina</taxon>
        <taxon>Dimargaritomycetes</taxon>
        <taxon>Dimargaritales</taxon>
        <taxon>Dimargaritaceae</taxon>
        <taxon>Dimargaris</taxon>
    </lineage>
</organism>
<keyword evidence="3" id="KW-0813">Transport</keyword>
<keyword evidence="4" id="KW-0677">Repeat</keyword>
<protein>
    <submittedName>
        <fullName evidence="9">AP-3 complex subunit delta</fullName>
    </submittedName>
</protein>
<dbReference type="SUPFAM" id="SSF48371">
    <property type="entry name" value="ARM repeat"/>
    <property type="match status" value="1"/>
</dbReference>
<proteinExistence type="inferred from homology"/>
<keyword evidence="6" id="KW-0472">Membrane</keyword>
<feature type="compositionally biased region" description="Low complexity" evidence="7">
    <location>
        <begin position="1083"/>
        <end position="1094"/>
    </location>
</feature>
<dbReference type="InterPro" id="IPR017105">
    <property type="entry name" value="AP3_complex_dsu"/>
</dbReference>
<feature type="region of interest" description="Disordered" evidence="7">
    <location>
        <begin position="752"/>
        <end position="870"/>
    </location>
</feature>
<dbReference type="GO" id="GO:0006623">
    <property type="term" value="P:protein targeting to vacuole"/>
    <property type="evidence" value="ECO:0007669"/>
    <property type="project" value="TreeGrafter"/>
</dbReference>
<evidence type="ECO:0000256" key="1">
    <source>
        <dbReference type="ARBA" id="ARBA00004308"/>
    </source>
</evidence>
<dbReference type="InterPro" id="IPR016024">
    <property type="entry name" value="ARM-type_fold"/>
</dbReference>
<dbReference type="PANTHER" id="PTHR22781">
    <property type="entry name" value="DELTA ADAPTIN-RELATED"/>
    <property type="match status" value="1"/>
</dbReference>
<accession>A0A9W8EDC1</accession>
<reference evidence="9" key="1">
    <citation type="submission" date="2022-07" db="EMBL/GenBank/DDBJ databases">
        <title>Phylogenomic reconstructions and comparative analyses of Kickxellomycotina fungi.</title>
        <authorList>
            <person name="Reynolds N.K."/>
            <person name="Stajich J.E."/>
            <person name="Barry K."/>
            <person name="Grigoriev I.V."/>
            <person name="Crous P."/>
            <person name="Smith M.E."/>
        </authorList>
    </citation>
    <scope>NUCLEOTIDE SEQUENCE</scope>
    <source>
        <strain evidence="9">RSA 567</strain>
    </source>
</reference>
<gene>
    <name evidence="9" type="primary">APL5</name>
    <name evidence="9" type="ORF">H4R34_001933</name>
</gene>
<sequence length="1454" mass="160729">MFEKTLSDLIRGIRANKHNEHKYINACVDEIRAELKSNDPYRKYLGVAKLTYLHMLGYDCSWAAFPILEVMAAARFAHKRCGYLAAVQTFQQDTEILMLCTNLLRKDLSASNPMEVAVALDGLAHIATPDLARDLSQDTLNLLNHSRPYVTKRAILTLYKVFLKYPDALRASFPVLKQKLEHPDPSVVSATVNVICELARKNPRSYLPLAPHMYRLLTESSNNWMLIKIAKLFAALTPLEPRLAKKLLDPITSLVQKTPAVSVLYECIHTAIIGGIVDVPTSSASPAGPDAPPPLAKLCASKLQLFIRDPDHNVRYLGLVALTELQAKYPSLVAEQRTQILKCLEDRDANICARALDLVSGLTSRRNLMDVVKRLMAQLTASSAAGPDAQGQMATGPAFTEQPAYRLRVVEQILALCSQRTFAQVVNFEWYVAVLVDLVYVSNVNVGMALRHQLTEVTVRVKSIREYALKMMVRLLADQTLIESARQPQSNAEVLYAAAWIVGEYCELQYSPITTLQYLLNPLVRQLCSPAIQTIYLQSIAKVFAFWAWQESTRVSQEAVKAQQSTRSPPSLPPESTGAWTDKAIFPSAGAEPMVEYGASRWKAFWAMMDTVADCVEQYAGGGDLEVHERAVSILALVHLVQSVRHFKPPTTSVTASPATKHEPIAVIPTRWPDLPSLCHDLYTTMVARELNPVNPRAQAKVPIPEGLDLDTPFNPQAMDALAAYQQSDCESVTRLVIQCDHEPTARERAEAHALLDQPATKGRAKHSKRRGSRSSGRRSHHSVKTLQSPPLTPVCTSDGFPILVPEDHRPSPRRHALEELRDREEQSDTLDRTDKASHRQRRQSRRNDPFYISSPPRRSQVQAEADGSDLSDVDRIPIVQLNLDDLGVVCQSDIVADRHREVARRHRRKHKHGAQAHKLIRKPSARRQLAKRSVQPHVRQPSVVFAPEEMPEGVQLSEDEALTRRSAPAAIRLPQPESADVLALHEPEVQALHSVDLTAPLESNQLYAPTPYENPDALRRKEQNEFWLQAQRRHRPASPTQAALLVSAGNSKRRSPNSDKKKAGKDSKKDRKERSKRRAKAGHQAAAAAAQPQGLPTHNASPPNPLSLDQAESTSAEDYFAQLQRHVDPTLCHDQGLRITYQPHFIQDYGGSSTGLARALSPHQGSSSSSTHKVMVNLTLYNELPRGSAQAIEQLAFDFSPTTSSSTLFTMPAPVTVVSAHPVTGTFTVPQPLTQKLAETVTWELEVHGHSGVADLHGTVSFSVGNEVREVSWQLILRPWLFMTPISRPCAPETFASIVANPVDFPYTGTTSFRLGIPPPDLLKTFPGMTVGKSPATQVLGEIGATGFTVFLDYLSRSLTGLQIVECVGTAASLYGLTVHGFQVAGLLKAHPSGLSATTLSLRPREVGQGTVDEQQPDDMAAVTLELKCSDKAFFTSLLDTLHQVFPSLPRRR</sequence>
<dbReference type="OrthoDB" id="10264595at2759"/>
<dbReference type="GO" id="GO:0010008">
    <property type="term" value="C:endosome membrane"/>
    <property type="evidence" value="ECO:0007669"/>
    <property type="project" value="TreeGrafter"/>
</dbReference>
<evidence type="ECO:0000256" key="6">
    <source>
        <dbReference type="ARBA" id="ARBA00023136"/>
    </source>
</evidence>
<evidence type="ECO:0000313" key="9">
    <source>
        <dbReference type="EMBL" id="KAJ1981785.1"/>
    </source>
</evidence>
<feature type="compositionally biased region" description="Basic residues" evidence="7">
    <location>
        <begin position="906"/>
        <end position="931"/>
    </location>
</feature>
<dbReference type="InterPro" id="IPR002553">
    <property type="entry name" value="Clathrin/coatomer_adapt-like_N"/>
</dbReference>
<feature type="compositionally biased region" description="Basic and acidic residues" evidence="7">
    <location>
        <begin position="1057"/>
        <end position="1074"/>
    </location>
</feature>
<dbReference type="PANTHER" id="PTHR22781:SF12">
    <property type="entry name" value="AP-3 COMPLEX SUBUNIT DELTA-1"/>
    <property type="match status" value="1"/>
</dbReference>